<proteinExistence type="predicted"/>
<dbReference type="KEGG" id="mvu:Metvu_1050"/>
<evidence type="ECO:0000313" key="2">
    <source>
        <dbReference type="Proteomes" id="UP000002063"/>
    </source>
</evidence>
<dbReference type="GeneID" id="8513388"/>
<dbReference type="Proteomes" id="UP000002063">
    <property type="component" value="Chromosome"/>
</dbReference>
<dbReference type="EMBL" id="CP001787">
    <property type="protein sequence ID" value="ACX72908.1"/>
    <property type="molecule type" value="Genomic_DNA"/>
</dbReference>
<keyword evidence="2" id="KW-1185">Reference proteome</keyword>
<dbReference type="RefSeq" id="WP_015733128.1">
    <property type="nucleotide sequence ID" value="NC_013407.1"/>
</dbReference>
<dbReference type="STRING" id="579137.Metvu_1050"/>
<name>C9RH56_METVM</name>
<dbReference type="OrthoDB" id="145053at2157"/>
<dbReference type="AlphaFoldDB" id="C9RH56"/>
<organism evidence="1 2">
    <name type="scientific">Methanocaldococcus vulcanius (strain ATCC 700851 / DSM 12094 / M7)</name>
    <name type="common">Methanococcus vulcanius</name>
    <dbReference type="NCBI Taxonomy" id="579137"/>
    <lineage>
        <taxon>Archaea</taxon>
        <taxon>Methanobacteriati</taxon>
        <taxon>Methanobacteriota</taxon>
        <taxon>Methanomada group</taxon>
        <taxon>Methanococci</taxon>
        <taxon>Methanococcales</taxon>
        <taxon>Methanocaldococcaceae</taxon>
        <taxon>Methanocaldococcus</taxon>
    </lineage>
</organism>
<reference evidence="1" key="1">
    <citation type="submission" date="2009-10" db="EMBL/GenBank/DDBJ databases">
        <title>Complete sequence of chromosome of Methanocaldococcus vulcanius M7.</title>
        <authorList>
            <consortium name="US DOE Joint Genome Institute"/>
            <person name="Lucas S."/>
            <person name="Copeland A."/>
            <person name="Lapidus A."/>
            <person name="Glavina del Rio T."/>
            <person name="Dalin E."/>
            <person name="Tice H."/>
            <person name="Bruce D."/>
            <person name="Goodwin L."/>
            <person name="Pitluck S."/>
            <person name="Lcollab F.I."/>
            <person name="Brettin T."/>
            <person name="Detter J.C."/>
            <person name="Han C."/>
            <person name="Tapia R."/>
            <person name="Kuske C.R."/>
            <person name="Schmutz J."/>
            <person name="Larimer F."/>
            <person name="Land M."/>
            <person name="Hauser L."/>
            <person name="Kyrpides N."/>
            <person name="Ovchinikova G."/>
            <person name="Sieprawska-Lupa M."/>
            <person name="Whitman W.B."/>
            <person name="Woyke T."/>
        </authorList>
    </citation>
    <scope>NUCLEOTIDE SEQUENCE [LARGE SCALE GENOMIC DNA]</scope>
    <source>
        <strain evidence="1">M7</strain>
    </source>
</reference>
<dbReference type="HOGENOM" id="CLU_1727260_0_0_2"/>
<accession>C9RH56</accession>
<protein>
    <submittedName>
        <fullName evidence="1">Methanogenesis marker protein 9</fullName>
    </submittedName>
</protein>
<dbReference type="eggNOG" id="arCOG04853">
    <property type="taxonomic scope" value="Archaea"/>
</dbReference>
<sequence>MGWKNAPSHICRGGDLRGLAFCCPPIKYCPIHKALAVLKMTPEEFIKIKEEFGKKTKLGLGKNTCFGSLVWCCKITKPCPYRDYELAKNNISPDEYMELKKQLAEEIIKNSQFFKEAVEIFVKKGIPKKLAEKCILETGDLKKAYEMAITKNNENRDEKI</sequence>
<dbReference type="NCBIfam" id="TIGR03277">
    <property type="entry name" value="methan_mark_9"/>
    <property type="match status" value="1"/>
</dbReference>
<dbReference type="InterPro" id="IPR017671">
    <property type="entry name" value="Methan_mark_9"/>
</dbReference>
<evidence type="ECO:0000313" key="1">
    <source>
        <dbReference type="EMBL" id="ACX72908.1"/>
    </source>
</evidence>
<gene>
    <name evidence="1" type="ordered locus">Metvu_1050</name>
</gene>